<feature type="region of interest" description="Disordered" evidence="1">
    <location>
        <begin position="242"/>
        <end position="577"/>
    </location>
</feature>
<feature type="compositionally biased region" description="Polar residues" evidence="1">
    <location>
        <begin position="242"/>
        <end position="258"/>
    </location>
</feature>
<proteinExistence type="predicted"/>
<dbReference type="PANTHER" id="PTHR14689:SF0">
    <property type="entry name" value="COILED-COIL DOMAIN-CONTAINING PROTEIN 82"/>
    <property type="match status" value="1"/>
</dbReference>
<feature type="region of interest" description="Disordered" evidence="1">
    <location>
        <begin position="835"/>
        <end position="862"/>
    </location>
</feature>
<evidence type="ECO:0000256" key="1">
    <source>
        <dbReference type="SAM" id="MobiDB-lite"/>
    </source>
</evidence>
<feature type="compositionally biased region" description="Low complexity" evidence="1">
    <location>
        <begin position="481"/>
        <end position="494"/>
    </location>
</feature>
<sequence length="1505" mass="163317">MCGQLLTYNIQIDTKHNITEVVMDPVGPWSAYASYNRLAGVQAGAASGDFHHHLASGGSGLGSQTVPSTTSQLLLQAAHTTASLAGQLGSSTASPFNPGGFLSPPTVGYDAVFSPLFHHANPKPAHYSSSLQAQHRQVIAQAAAASKQSSVETELSSLRENYSHQTLAAQGTSFFDQPSTPGSTAGLSWQGNNQLPSPFGILPHESVVPSSPSPATTKASGPYENFNFAAAQTLNNHLNSQISSAGKQSNRSGSPATASKQPVSSTSSSTFFQSPSSFGNQTDNSYSTSSAKSGQLSTQQDYAGSKSYSSSASTTAQSQQSCIVSTPPVTSSSTPPSKEYRSPSSIPSRPSASIYNSQPPKNTSSEKPSRQTSNSSSSSFVSPTSKPPQVQTKAQSKIYPEVNNEQRKSCDSNDTKLQPQSSPISYSIMDAPGRLSYNSSSNSSSKSNRIGGSQFSTQGSSFRHYQSGNNVESDYHVRAKSSSSTDTGYSSSSSQNGPDCGVVIARRNSPSQAPSQSSPLGHGSSPAYPMYHSPMNSLNSPQQHADHYNKHNNAAPRSPLDVSVTRPPSQNSQVAYPSVITRALGIEQSKSYSENRYERNQNQSSSQSCWEGDRQSSRKFTGNSNSSSFTSSGLTENNTPADETTTQSQSAAHRLSLPDKHHNYFDGNNVALQDLSSCRGDPMTIVKNLQSLQQSCQLQDAKSTKSQTPTTTTSTKTVTRRKSTEKPVTHTNMNEISNVVMADYLASRIPPPAHSSTTNQQNGSYFDFERWNLPPPPPKMFPGTSAFGSQASLHATNFANQHQALAMPHGHALTYFPPFHLGPHPDFQSSVELTPLSSFSETPPSASSSSFSTPETREEEQPKVVVPNIEEELGFLAEQRANTASSVAPTSQQQNINSTSQDTTSKIMEKKFNVPVTGPGSGFMASYLKFLQGERDTSPPPAGRGARKSTWSRNTNTNNTTNNKVYPQNDHSKSQCDGNPSQQSSNGAMASPINSGMPLNNPAMNASVNMSSAGLLGANQIHGASSNLLSSQAKGVELDDPRYYNLNKDRKRKFDGSEESAYDAEEEARRLNKPVLNVPSTPLNDKGKKARTTMNKPTPSAVVAPQPAAPKKPRPPAPPPVAPLQAAPQQQYYYQHQPDEATAHSTNLGYGIYGTTDTDNNASRKLQHVKSHQQISNAGQIENPRPIEEMPYQSGEFVAIKTELNEMWPAIWRVDGKTLLQKYEPFEENGKVLYRNISTYAAWNPENKKLYTQVPVKVRSQSHLETTVELVRSELPFDDCSFIEKRMLETQMYQENFEVYIQTLISHALDPNFLTEIFQEQDEYFLSNVKTVDEVTETMRSRVSSAAANPGGVVASGPRALDAAVGTWPGLSVAAGAGACRACARAAVARLLLYGQPYNPATLEPVQPDARLAYEKEFLVCATCCGRVQLYSRISHQKYLMYAECSKRVAEKRMQNPSKDTTVILNELLADEVWLSQLFREVRHSWAEAECWERKMRQAVTRQMI</sequence>
<feature type="compositionally biased region" description="Low complexity" evidence="1">
    <location>
        <begin position="954"/>
        <end position="963"/>
    </location>
</feature>
<feature type="compositionally biased region" description="Low complexity" evidence="1">
    <location>
        <begin position="370"/>
        <end position="388"/>
    </location>
</feature>
<protein>
    <recommendedName>
        <fullName evidence="2">DUF4211 domain-containing protein</fullName>
    </recommendedName>
</protein>
<dbReference type="InterPro" id="IPR025451">
    <property type="entry name" value="DUF4211"/>
</dbReference>
<feature type="compositionally biased region" description="Polar residues" evidence="1">
    <location>
        <begin position="355"/>
        <end position="366"/>
    </location>
</feature>
<organism evidence="3 4">
    <name type="scientific">Chilo suppressalis</name>
    <name type="common">Asiatic rice borer moth</name>
    <dbReference type="NCBI Taxonomy" id="168631"/>
    <lineage>
        <taxon>Eukaryota</taxon>
        <taxon>Metazoa</taxon>
        <taxon>Ecdysozoa</taxon>
        <taxon>Arthropoda</taxon>
        <taxon>Hexapoda</taxon>
        <taxon>Insecta</taxon>
        <taxon>Pterygota</taxon>
        <taxon>Neoptera</taxon>
        <taxon>Endopterygota</taxon>
        <taxon>Lepidoptera</taxon>
        <taxon>Glossata</taxon>
        <taxon>Ditrysia</taxon>
        <taxon>Pyraloidea</taxon>
        <taxon>Crambidae</taxon>
        <taxon>Crambinae</taxon>
        <taxon>Chilo</taxon>
    </lineage>
</organism>
<feature type="region of interest" description="Disordered" evidence="1">
    <location>
        <begin position="933"/>
        <end position="1002"/>
    </location>
</feature>
<name>A0ABN8ECB1_CHISP</name>
<feature type="compositionally biased region" description="Polar residues" evidence="1">
    <location>
        <begin position="463"/>
        <end position="472"/>
    </location>
</feature>
<evidence type="ECO:0000313" key="4">
    <source>
        <dbReference type="Proteomes" id="UP001153292"/>
    </source>
</evidence>
<feature type="compositionally biased region" description="Basic and acidic residues" evidence="1">
    <location>
        <begin position="404"/>
        <end position="414"/>
    </location>
</feature>
<feature type="region of interest" description="Disordered" evidence="1">
    <location>
        <begin position="881"/>
        <end position="906"/>
    </location>
</feature>
<feature type="compositionally biased region" description="Low complexity" evidence="1">
    <location>
        <begin position="436"/>
        <end position="462"/>
    </location>
</feature>
<gene>
    <name evidence="3" type="ORF">CHILSU_LOCUS583</name>
</gene>
<feature type="domain" description="DUF4211" evidence="2">
    <location>
        <begin position="1284"/>
        <end position="1403"/>
    </location>
</feature>
<feature type="compositionally biased region" description="Polar residues" evidence="1">
    <location>
        <begin position="566"/>
        <end position="575"/>
    </location>
</feature>
<dbReference type="Proteomes" id="UP001153292">
    <property type="component" value="Chromosome 1"/>
</dbReference>
<feature type="compositionally biased region" description="Low complexity" evidence="1">
    <location>
        <begin position="837"/>
        <end position="854"/>
    </location>
</feature>
<dbReference type="EMBL" id="OU963894">
    <property type="protein sequence ID" value="CAH0664332.1"/>
    <property type="molecule type" value="Genomic_DNA"/>
</dbReference>
<feature type="compositionally biased region" description="Low complexity" evidence="1">
    <location>
        <begin position="509"/>
        <end position="519"/>
    </location>
</feature>
<feature type="compositionally biased region" description="Polar residues" evidence="1">
    <location>
        <begin position="534"/>
        <end position="543"/>
    </location>
</feature>
<feature type="region of interest" description="Disordered" evidence="1">
    <location>
        <begin position="592"/>
        <end position="653"/>
    </location>
</feature>
<accession>A0ABN8ECB1</accession>
<feature type="compositionally biased region" description="Polar residues" evidence="1">
    <location>
        <begin position="278"/>
        <end position="301"/>
    </location>
</feature>
<feature type="compositionally biased region" description="Pro residues" evidence="1">
    <location>
        <begin position="1107"/>
        <end position="1122"/>
    </location>
</feature>
<feature type="compositionally biased region" description="Polar residues" evidence="1">
    <location>
        <begin position="172"/>
        <end position="196"/>
    </location>
</feature>
<dbReference type="Pfam" id="PF13926">
    <property type="entry name" value="DUF4211"/>
    <property type="match status" value="1"/>
</dbReference>
<feature type="compositionally biased region" description="Polar residues" evidence="1">
    <location>
        <begin position="634"/>
        <end position="651"/>
    </location>
</feature>
<evidence type="ECO:0000259" key="2">
    <source>
        <dbReference type="Pfam" id="PF13926"/>
    </source>
</evidence>
<feature type="region of interest" description="Disordered" evidence="1">
    <location>
        <begin position="700"/>
        <end position="727"/>
    </location>
</feature>
<feature type="compositionally biased region" description="Low complexity" evidence="1">
    <location>
        <begin position="302"/>
        <end position="354"/>
    </location>
</feature>
<feature type="region of interest" description="Disordered" evidence="1">
    <location>
        <begin position="1049"/>
        <end position="1128"/>
    </location>
</feature>
<feature type="compositionally biased region" description="Low complexity" evidence="1">
    <location>
        <begin position="259"/>
        <end position="277"/>
    </location>
</feature>
<feature type="region of interest" description="Disordered" evidence="1">
    <location>
        <begin position="172"/>
        <end position="221"/>
    </location>
</feature>
<dbReference type="PANTHER" id="PTHR14689">
    <property type="entry name" value="PHORBOL-ESTER_DAG-TYPE DOMAIN-CONTAINING PROTEIN"/>
    <property type="match status" value="1"/>
</dbReference>
<feature type="compositionally biased region" description="Low complexity" evidence="1">
    <location>
        <begin position="890"/>
        <end position="905"/>
    </location>
</feature>
<feature type="compositionally biased region" description="Polar residues" evidence="1">
    <location>
        <begin position="975"/>
        <end position="1002"/>
    </location>
</feature>
<feature type="compositionally biased region" description="Low complexity" evidence="1">
    <location>
        <begin position="620"/>
        <end position="633"/>
    </location>
</feature>
<reference evidence="3" key="1">
    <citation type="submission" date="2021-12" db="EMBL/GenBank/DDBJ databases">
        <authorList>
            <person name="King R."/>
        </authorList>
    </citation>
    <scope>NUCLEOTIDE SEQUENCE</scope>
</reference>
<feature type="compositionally biased region" description="Acidic residues" evidence="1">
    <location>
        <begin position="1057"/>
        <end position="1066"/>
    </location>
</feature>
<keyword evidence="4" id="KW-1185">Reference proteome</keyword>
<evidence type="ECO:0000313" key="3">
    <source>
        <dbReference type="EMBL" id="CAH0664332.1"/>
    </source>
</evidence>
<feature type="compositionally biased region" description="Polar residues" evidence="1">
    <location>
        <begin position="600"/>
        <end position="609"/>
    </location>
</feature>
<feature type="compositionally biased region" description="Low complexity" evidence="1">
    <location>
        <begin position="1097"/>
        <end position="1106"/>
    </location>
</feature>
<feature type="compositionally biased region" description="Polar residues" evidence="1">
    <location>
        <begin position="415"/>
        <end position="425"/>
    </location>
</feature>
<feature type="compositionally biased region" description="Low complexity" evidence="1">
    <location>
        <begin position="700"/>
        <end position="717"/>
    </location>
</feature>